<evidence type="ECO:0000313" key="1">
    <source>
        <dbReference type="EMBL" id="MCG6503047.1"/>
    </source>
</evidence>
<dbReference type="RefSeq" id="WP_238745019.1">
    <property type="nucleotide sequence ID" value="NZ_JAKOOW010000002.1"/>
</dbReference>
<sequence length="216" mass="24596">MPNIYFTSDLHFSHANIARFCPQFRAQDGTDALNEQIIRVWNDTVSPDDIVYNLGDLSFARDVQTVSRHLERLNGEHHLVFGNHDGIIRAHLDHFLNTPKYDGRPLLASAQDYLKVRLPESGQTAVLFHYPISEWEGCHKGWYHLYGHLHDRLAAIPGRALNVGYDLHGRLLAAEDVERFLAALPKTDHHGEKKTMPDTVDAAREYVARSLKQLNA</sequence>
<dbReference type="InterPro" id="IPR029052">
    <property type="entry name" value="Metallo-depent_PP-like"/>
</dbReference>
<comment type="caution">
    <text evidence="1">The sequence shown here is derived from an EMBL/GenBank/DDBJ whole genome shotgun (WGS) entry which is preliminary data.</text>
</comment>
<dbReference type="EMBL" id="JAKOOW010000002">
    <property type="protein sequence ID" value="MCG6503047.1"/>
    <property type="molecule type" value="Genomic_DNA"/>
</dbReference>
<dbReference type="Gene3D" id="3.60.21.10">
    <property type="match status" value="1"/>
</dbReference>
<name>A0ABS9NKF1_9NEIS</name>
<evidence type="ECO:0000313" key="2">
    <source>
        <dbReference type="Proteomes" id="UP001298424"/>
    </source>
</evidence>
<dbReference type="SUPFAM" id="SSF56300">
    <property type="entry name" value="Metallo-dependent phosphatases"/>
    <property type="match status" value="1"/>
</dbReference>
<protein>
    <submittedName>
        <fullName evidence="1">Metallophosphoesterase</fullName>
    </submittedName>
</protein>
<gene>
    <name evidence="1" type="ORF">MB824_00810</name>
</gene>
<proteinExistence type="predicted"/>
<organism evidence="1 2">
    <name type="scientific">Kingella pumchi</name>
    <dbReference type="NCBI Taxonomy" id="2779506"/>
    <lineage>
        <taxon>Bacteria</taxon>
        <taxon>Pseudomonadati</taxon>
        <taxon>Pseudomonadota</taxon>
        <taxon>Betaproteobacteria</taxon>
        <taxon>Neisseriales</taxon>
        <taxon>Neisseriaceae</taxon>
        <taxon>Kingella</taxon>
    </lineage>
</organism>
<accession>A0ABS9NKF1</accession>
<keyword evidence="2" id="KW-1185">Reference proteome</keyword>
<reference evidence="1 2" key="1">
    <citation type="submission" date="2022-02" db="EMBL/GenBank/DDBJ databases">
        <title>Genome sequence data of Kingella unionensis sp. nov. strain CICC 24913 (CCUG 75125).</title>
        <authorList>
            <person name="Xiao M."/>
        </authorList>
    </citation>
    <scope>NUCLEOTIDE SEQUENCE [LARGE SCALE GENOMIC DNA]</scope>
    <source>
        <strain evidence="1 2">CICC 24913</strain>
    </source>
</reference>
<dbReference type="Proteomes" id="UP001298424">
    <property type="component" value="Unassembled WGS sequence"/>
</dbReference>